<dbReference type="InterPro" id="IPR008978">
    <property type="entry name" value="HSP20-like_chaperone"/>
</dbReference>
<feature type="domain" description="SHSP" evidence="4">
    <location>
        <begin position="68"/>
        <end position="173"/>
    </location>
</feature>
<dbReference type="InterPro" id="IPR002068">
    <property type="entry name" value="A-crystallin/Hsp20_dom"/>
</dbReference>
<dbReference type="KEGG" id="dpl:KGM_215258"/>
<organism evidence="5 6">
    <name type="scientific">Danaus plexippus plexippus</name>
    <dbReference type="NCBI Taxonomy" id="278856"/>
    <lineage>
        <taxon>Eukaryota</taxon>
        <taxon>Metazoa</taxon>
        <taxon>Ecdysozoa</taxon>
        <taxon>Arthropoda</taxon>
        <taxon>Hexapoda</taxon>
        <taxon>Insecta</taxon>
        <taxon>Pterygota</taxon>
        <taxon>Neoptera</taxon>
        <taxon>Endopterygota</taxon>
        <taxon>Lepidoptera</taxon>
        <taxon>Glossata</taxon>
        <taxon>Ditrysia</taxon>
        <taxon>Papilionoidea</taxon>
        <taxon>Nymphalidae</taxon>
        <taxon>Danainae</taxon>
        <taxon>Danaini</taxon>
        <taxon>Danaina</taxon>
        <taxon>Danaus</taxon>
        <taxon>Danaus</taxon>
    </lineage>
</organism>
<comment type="similarity">
    <text evidence="1 2">Belongs to the small heat shock protein (HSP20) family.</text>
</comment>
<evidence type="ECO:0000313" key="5">
    <source>
        <dbReference type="EMBL" id="OWR49946.1"/>
    </source>
</evidence>
<keyword evidence="6" id="KW-1185">Reference proteome</keyword>
<sequence>MIAVILLGLLACASAAPWHNHRHYRGNSHYEEDDDYLDSFFENQMFDTRRFWNEISREMLRLDSMLADLSKHFPHQYPTVEVNDKEYKITLNLPGFDEKEVVVKAKKGLLVVQAVHKEGDVPERNYLIVRSLPDDVGENGSWTYENGVLRVIFPISKNVTDITAKDVTDVPTQTVAPEHSREEMENAGENKDLNEDIDEIKPDSNRNDLITNEIPHQENTVEATTYAVGLNDDVELLPMQPPDNEDSGTSLCPGRYSLSTVNDAGYFLFGRSGVLRSTRILRKLLTIL</sequence>
<evidence type="ECO:0000256" key="2">
    <source>
        <dbReference type="RuleBase" id="RU003616"/>
    </source>
</evidence>
<dbReference type="CDD" id="cd00298">
    <property type="entry name" value="ACD_sHsps_p23-like"/>
    <property type="match status" value="1"/>
</dbReference>
<dbReference type="SUPFAM" id="SSF49764">
    <property type="entry name" value="HSP20-like chaperones"/>
    <property type="match status" value="1"/>
</dbReference>
<comment type="caution">
    <text evidence="5">The sequence shown here is derived from an EMBL/GenBank/DDBJ whole genome shotgun (WGS) entry which is preliminary data.</text>
</comment>
<reference evidence="5 6" key="1">
    <citation type="journal article" date="2011" name="Cell">
        <title>The monarch butterfly genome yields insights into long-distance migration.</title>
        <authorList>
            <person name="Zhan S."/>
            <person name="Merlin C."/>
            <person name="Boore J.L."/>
            <person name="Reppert S.M."/>
        </authorList>
    </citation>
    <scope>NUCLEOTIDE SEQUENCE [LARGE SCALE GENOMIC DNA]</scope>
    <source>
        <strain evidence="5">F-2</strain>
    </source>
</reference>
<evidence type="ECO:0000256" key="3">
    <source>
        <dbReference type="SAM" id="SignalP"/>
    </source>
</evidence>
<dbReference type="Gene3D" id="2.60.40.790">
    <property type="match status" value="1"/>
</dbReference>
<keyword evidence="3" id="KW-0732">Signal</keyword>
<evidence type="ECO:0000313" key="6">
    <source>
        <dbReference type="Proteomes" id="UP000007151"/>
    </source>
</evidence>
<keyword evidence="5" id="KW-0346">Stress response</keyword>
<protein>
    <submittedName>
        <fullName evidence="5">Small heat shock protein 27.2</fullName>
    </submittedName>
</protein>
<dbReference type="Proteomes" id="UP000007151">
    <property type="component" value="Unassembled WGS sequence"/>
</dbReference>
<dbReference type="Pfam" id="PF00011">
    <property type="entry name" value="HSP20"/>
    <property type="match status" value="1"/>
</dbReference>
<gene>
    <name evidence="5" type="ORF">KGM_215258</name>
</gene>
<feature type="signal peptide" evidence="3">
    <location>
        <begin position="1"/>
        <end position="15"/>
    </location>
</feature>
<dbReference type="PROSITE" id="PS01031">
    <property type="entry name" value="SHSP"/>
    <property type="match status" value="1"/>
</dbReference>
<evidence type="ECO:0000259" key="4">
    <source>
        <dbReference type="PROSITE" id="PS01031"/>
    </source>
</evidence>
<dbReference type="EMBL" id="AGBW02009775">
    <property type="protein sequence ID" value="OWR49946.1"/>
    <property type="molecule type" value="Genomic_DNA"/>
</dbReference>
<proteinExistence type="inferred from homology"/>
<dbReference type="eggNOG" id="ENOG502TCHQ">
    <property type="taxonomic scope" value="Eukaryota"/>
</dbReference>
<evidence type="ECO:0000256" key="1">
    <source>
        <dbReference type="PROSITE-ProRule" id="PRU00285"/>
    </source>
</evidence>
<feature type="chain" id="PRO_5013143529" evidence="3">
    <location>
        <begin position="16"/>
        <end position="288"/>
    </location>
</feature>
<dbReference type="InParanoid" id="A0A212F880"/>
<dbReference type="AlphaFoldDB" id="A0A212F880"/>
<name>A0A212F880_DANPL</name>
<accession>A0A212F880</accession>